<evidence type="ECO:0000313" key="2">
    <source>
        <dbReference type="EMBL" id="KAJ9675939.1"/>
    </source>
</evidence>
<accession>A0AA39D9S3</accession>
<reference evidence="2 3" key="1">
    <citation type="journal article" date="2023" name="BMC Biotechnol.">
        <title>Vitis rotundifolia cv Carlos genome sequencing.</title>
        <authorList>
            <person name="Huff M."/>
            <person name="Hulse-Kemp A."/>
            <person name="Scheffler B."/>
            <person name="Youngblood R."/>
            <person name="Simpson S."/>
            <person name="Babiker E."/>
            <person name="Staton M."/>
        </authorList>
    </citation>
    <scope>NUCLEOTIDE SEQUENCE [LARGE SCALE GENOMIC DNA]</scope>
    <source>
        <tissue evidence="2">Leaf</tissue>
    </source>
</reference>
<dbReference type="AlphaFoldDB" id="A0AA39D9S3"/>
<name>A0AA39D9S3_VITRO</name>
<organism evidence="2 3">
    <name type="scientific">Vitis rotundifolia</name>
    <name type="common">Muscadine grape</name>
    <dbReference type="NCBI Taxonomy" id="103349"/>
    <lineage>
        <taxon>Eukaryota</taxon>
        <taxon>Viridiplantae</taxon>
        <taxon>Streptophyta</taxon>
        <taxon>Embryophyta</taxon>
        <taxon>Tracheophyta</taxon>
        <taxon>Spermatophyta</taxon>
        <taxon>Magnoliopsida</taxon>
        <taxon>eudicotyledons</taxon>
        <taxon>Gunneridae</taxon>
        <taxon>Pentapetalae</taxon>
        <taxon>rosids</taxon>
        <taxon>Vitales</taxon>
        <taxon>Vitaceae</taxon>
        <taxon>Viteae</taxon>
        <taxon>Vitis</taxon>
    </lineage>
</organism>
<keyword evidence="1" id="KW-0175">Coiled coil</keyword>
<sequence length="204" mass="23216">MLDFFQFTKWVSVNLEGDPLVFVMARLLFGTPESVISCIQPMQGYTAEQTTEVVVAGVRNLKRQRALLFKQLGVTEMMRTFITQKRGAIKNSAPTTANGAEALRRAEEEREMAQVEANHLREEVKATEAKDRDADQEIAHLRKELEESRAGFAVQKKELENKYHRQVDDIFFVGYRCCIKKNDITQDTPSYLSDDEGEAVCSFA</sequence>
<proteinExistence type="predicted"/>
<comment type="caution">
    <text evidence="2">The sequence shown here is derived from an EMBL/GenBank/DDBJ whole genome shotgun (WGS) entry which is preliminary data.</text>
</comment>
<gene>
    <name evidence="2" type="ORF">PVL29_024757</name>
</gene>
<evidence type="ECO:0000256" key="1">
    <source>
        <dbReference type="SAM" id="Coils"/>
    </source>
</evidence>
<keyword evidence="3" id="KW-1185">Reference proteome</keyword>
<feature type="coiled-coil region" evidence="1">
    <location>
        <begin position="103"/>
        <end position="162"/>
    </location>
</feature>
<protein>
    <submittedName>
        <fullName evidence="2">Uncharacterized protein</fullName>
    </submittedName>
</protein>
<evidence type="ECO:0000313" key="3">
    <source>
        <dbReference type="Proteomes" id="UP001168098"/>
    </source>
</evidence>
<dbReference type="EMBL" id="JARBHA010000018">
    <property type="protein sequence ID" value="KAJ9675939.1"/>
    <property type="molecule type" value="Genomic_DNA"/>
</dbReference>
<dbReference type="Proteomes" id="UP001168098">
    <property type="component" value="Unassembled WGS sequence"/>
</dbReference>